<dbReference type="Gene3D" id="3.40.50.200">
    <property type="entry name" value="Peptidase S8/S53 domain"/>
    <property type="match status" value="1"/>
</dbReference>
<dbReference type="PANTHER" id="PTHR43806">
    <property type="entry name" value="PEPTIDASE S8"/>
    <property type="match status" value="1"/>
</dbReference>
<name>A0A381QPV4_9ZZZZ</name>
<keyword evidence="2" id="KW-0645">Protease</keyword>
<dbReference type="PROSITE" id="PS00138">
    <property type="entry name" value="SUBTILASE_SER"/>
    <property type="match status" value="1"/>
</dbReference>
<dbReference type="EMBL" id="UINC01001456">
    <property type="protein sequence ID" value="SUZ81130.1"/>
    <property type="molecule type" value="Genomic_DNA"/>
</dbReference>
<dbReference type="InterPro" id="IPR036852">
    <property type="entry name" value="Peptidase_S8/S53_dom_sf"/>
</dbReference>
<evidence type="ECO:0000259" key="6">
    <source>
        <dbReference type="Pfam" id="PF18962"/>
    </source>
</evidence>
<feature type="domain" description="Peptidase S8/S53" evidence="5">
    <location>
        <begin position="166"/>
        <end position="438"/>
    </location>
</feature>
<dbReference type="SUPFAM" id="SSF52743">
    <property type="entry name" value="Subtilisin-like"/>
    <property type="match status" value="1"/>
</dbReference>
<feature type="domain" description="Secretion system C-terminal sorting" evidence="6">
    <location>
        <begin position="470"/>
        <end position="545"/>
    </location>
</feature>
<dbReference type="InterPro" id="IPR023828">
    <property type="entry name" value="Peptidase_S8_Ser-AS"/>
</dbReference>
<dbReference type="InterPro" id="IPR015500">
    <property type="entry name" value="Peptidase_S8_subtilisin-rel"/>
</dbReference>
<dbReference type="GO" id="GO:0004252">
    <property type="term" value="F:serine-type endopeptidase activity"/>
    <property type="evidence" value="ECO:0007669"/>
    <property type="project" value="InterPro"/>
</dbReference>
<keyword evidence="3" id="KW-0378">Hydrolase</keyword>
<dbReference type="PANTHER" id="PTHR43806:SF67">
    <property type="entry name" value="EGF-LIKE DOMAIN-CONTAINING PROTEIN"/>
    <property type="match status" value="1"/>
</dbReference>
<accession>A0A381QPV4</accession>
<organism evidence="7">
    <name type="scientific">marine metagenome</name>
    <dbReference type="NCBI Taxonomy" id="408172"/>
    <lineage>
        <taxon>unclassified sequences</taxon>
        <taxon>metagenomes</taxon>
        <taxon>ecological metagenomes</taxon>
    </lineage>
</organism>
<dbReference type="Pfam" id="PF18962">
    <property type="entry name" value="Por_Secre_tail"/>
    <property type="match status" value="1"/>
</dbReference>
<proteinExistence type="inferred from homology"/>
<dbReference type="GO" id="GO:0006508">
    <property type="term" value="P:proteolysis"/>
    <property type="evidence" value="ECO:0007669"/>
    <property type="project" value="UniProtKB-KW"/>
</dbReference>
<evidence type="ECO:0000256" key="3">
    <source>
        <dbReference type="ARBA" id="ARBA00022801"/>
    </source>
</evidence>
<evidence type="ECO:0000256" key="1">
    <source>
        <dbReference type="ARBA" id="ARBA00011073"/>
    </source>
</evidence>
<dbReference type="InterPro" id="IPR050131">
    <property type="entry name" value="Peptidase_S8_subtilisin-like"/>
</dbReference>
<protein>
    <recommendedName>
        <fullName evidence="8">Peptidase S8/S53 domain-containing protein</fullName>
    </recommendedName>
</protein>
<evidence type="ECO:0008006" key="8">
    <source>
        <dbReference type="Google" id="ProtNLM"/>
    </source>
</evidence>
<evidence type="ECO:0000256" key="2">
    <source>
        <dbReference type="ARBA" id="ARBA00022670"/>
    </source>
</evidence>
<evidence type="ECO:0000313" key="7">
    <source>
        <dbReference type="EMBL" id="SUZ81130.1"/>
    </source>
</evidence>
<gene>
    <name evidence="7" type="ORF">METZ01_LOCUS33984</name>
</gene>
<dbReference type="InterPro" id="IPR026444">
    <property type="entry name" value="Secre_tail"/>
</dbReference>
<reference evidence="7" key="1">
    <citation type="submission" date="2018-05" db="EMBL/GenBank/DDBJ databases">
        <authorList>
            <person name="Lanie J.A."/>
            <person name="Ng W.-L."/>
            <person name="Kazmierczak K.M."/>
            <person name="Andrzejewski T.M."/>
            <person name="Davidsen T.M."/>
            <person name="Wayne K.J."/>
            <person name="Tettelin H."/>
            <person name="Glass J.I."/>
            <person name="Rusch D."/>
            <person name="Podicherti R."/>
            <person name="Tsui H.-C.T."/>
            <person name="Winkler M.E."/>
        </authorList>
    </citation>
    <scope>NUCLEOTIDE SEQUENCE</scope>
</reference>
<evidence type="ECO:0000259" key="5">
    <source>
        <dbReference type="Pfam" id="PF00082"/>
    </source>
</evidence>
<dbReference type="InterPro" id="IPR000209">
    <property type="entry name" value="Peptidase_S8/S53_dom"/>
</dbReference>
<dbReference type="Pfam" id="PF00082">
    <property type="entry name" value="Peptidase_S8"/>
    <property type="match status" value="1"/>
</dbReference>
<dbReference type="AlphaFoldDB" id="A0A381QPV4"/>
<keyword evidence="4" id="KW-0720">Serine protease</keyword>
<dbReference type="PRINTS" id="PR00723">
    <property type="entry name" value="SUBTILISIN"/>
</dbReference>
<dbReference type="PROSITE" id="PS51892">
    <property type="entry name" value="SUBTILASE"/>
    <property type="match status" value="1"/>
</dbReference>
<sequence>MKLFIYIFLASNLFGRVATLHDLEPGKRENSYRVWIYFDERDQNRIVDLDPKSIERRKKHDIHTLTKYDYKIKQSYLNAVKKTGSEIKNKSRWLNAVSVVADMEQINLIQGLSFVTKVDPVYQHRKKKATQSAEDNNQNRDLDYGTSLGQIEQINCHTAHTAGYYGQGVRVLYLDTGYELNHNAYDSLNLIAEYDFINNDQNTANETAQEISDGQDDHGTICLSVLAGYAPGSLIGPAFKSEYLLAKTEIMAEEIQQEEDNYVAALEWGESLGADVACASLGYLDWYTYQDLDGNTATTTIAIDIASSLGVTCVNSAGNEGDDPWYYIITPADADSVISVGAVSQNGIIANFSSRGPTSDGRIKPEVCALGVNTYCVRSNTENIYRTASGTSFSAPLVAGAAAVILSANSSWTNMQVREALMMTASQNTNPDNIYGYGIINTWGAINYQNTVSTKNDNFIPNIVRVHEAFPNPFNPSLSMTIECFSKNAEITTNVYNIKGNLVEILHNETLSNKTISLLWNASDYPNGIYFIRTHWAGGNDIQKVTLLK</sequence>
<evidence type="ECO:0000256" key="4">
    <source>
        <dbReference type="ARBA" id="ARBA00022825"/>
    </source>
</evidence>
<comment type="similarity">
    <text evidence="1">Belongs to the peptidase S8 family.</text>
</comment>